<evidence type="ECO:0000313" key="1">
    <source>
        <dbReference type="EMBL" id="KOA51645.1"/>
    </source>
</evidence>
<dbReference type="EMBL" id="AWFK01000003">
    <property type="protein sequence ID" value="KOA51645.1"/>
    <property type="molecule type" value="Genomic_DNA"/>
</dbReference>
<accession>A0AB34TAW9</accession>
<comment type="caution">
    <text evidence="1">The sequence shown here is derived from an EMBL/GenBank/DDBJ whole genome shotgun (WGS) entry which is preliminary data.</text>
</comment>
<reference evidence="1 2" key="1">
    <citation type="journal article" date="2015" name="Int J Genomics">
        <title>Comparative Genomics Revealed Genetic Diversity and Species/Strain-Level Differences in Carbohydrate Metabolism of Three Probiotic Bifidobacterial Species.</title>
        <authorList>
            <person name="Odamaki T."/>
            <person name="Horigome A."/>
            <person name="Sugahara H."/>
            <person name="Hashikura N."/>
            <person name="Minami J."/>
            <person name="Xiao J.Z."/>
            <person name="Abe F."/>
        </authorList>
    </citation>
    <scope>NUCLEOTIDE SEQUENCE [LARGE SCALE GENOMIC DNA]</scope>
    <source>
        <strain evidence="1 2">MCC 0483</strain>
    </source>
</reference>
<sequence>MQNDLGRRLRVGDALALVYRQAHDPESLITDRLSRHHKDHEHAQTVQARQMQQQEMKAAAKALNPAFANLFT</sequence>
<organism evidence="1 2">
    <name type="scientific">Bifidobacterium animalis subsp. animalis MCC 0483</name>
    <dbReference type="NCBI Taxonomy" id="1365955"/>
    <lineage>
        <taxon>Bacteria</taxon>
        <taxon>Bacillati</taxon>
        <taxon>Actinomycetota</taxon>
        <taxon>Actinomycetes</taxon>
        <taxon>Bifidobacteriales</taxon>
        <taxon>Bifidobacteriaceae</taxon>
        <taxon>Bifidobacterium</taxon>
    </lineage>
</organism>
<dbReference type="RefSeq" id="WP_052825780.1">
    <property type="nucleotide sequence ID" value="NZ_AWFK01000003.1"/>
</dbReference>
<name>A0AB34TAW9_9BIFI</name>
<gene>
    <name evidence="1" type="ORF">BAAM0483_01355</name>
</gene>
<dbReference type="Proteomes" id="UP000037239">
    <property type="component" value="Unassembled WGS sequence"/>
</dbReference>
<protein>
    <submittedName>
        <fullName evidence="1">Uncharacterized protein</fullName>
    </submittedName>
</protein>
<evidence type="ECO:0000313" key="2">
    <source>
        <dbReference type="Proteomes" id="UP000037239"/>
    </source>
</evidence>
<proteinExistence type="predicted"/>
<dbReference type="AlphaFoldDB" id="A0AB34TAW9"/>